<evidence type="ECO:0008006" key="3">
    <source>
        <dbReference type="Google" id="ProtNLM"/>
    </source>
</evidence>
<dbReference type="Proteomes" id="UP001589750">
    <property type="component" value="Unassembled WGS sequence"/>
</dbReference>
<dbReference type="RefSeq" id="WP_140010381.1">
    <property type="nucleotide sequence ID" value="NZ_JBHMDG010000016.1"/>
</dbReference>
<protein>
    <recommendedName>
        <fullName evidence="3">Proteins of 100 residues with WXG</fullName>
    </recommendedName>
</protein>
<keyword evidence="2" id="KW-1185">Reference proteome</keyword>
<sequence length="89" mass="9532">MANNMQGMDTEAARSTANQMDSHAAVVGDVCAKLLARVQGTSWIGSDKDRIQDDIGSQFIPNANAACEDIKQQATYLINKADQQDSVSS</sequence>
<reference evidence="1 2" key="1">
    <citation type="submission" date="2024-09" db="EMBL/GenBank/DDBJ databases">
        <authorList>
            <person name="Sun Q."/>
            <person name="Mori K."/>
        </authorList>
    </citation>
    <scope>NUCLEOTIDE SEQUENCE [LARGE SCALE GENOMIC DNA]</scope>
    <source>
        <strain evidence="1 2">JCM 9626</strain>
    </source>
</reference>
<accession>A0ABV5KF07</accession>
<evidence type="ECO:0000313" key="1">
    <source>
        <dbReference type="EMBL" id="MFB9314229.1"/>
    </source>
</evidence>
<evidence type="ECO:0000313" key="2">
    <source>
        <dbReference type="Proteomes" id="UP001589750"/>
    </source>
</evidence>
<comment type="caution">
    <text evidence="1">The sequence shown here is derived from an EMBL/GenBank/DDBJ whole genome shotgun (WGS) entry which is preliminary data.</text>
</comment>
<organism evidence="1 2">
    <name type="scientific">Nocardioides plantarum</name>
    <dbReference type="NCBI Taxonomy" id="29299"/>
    <lineage>
        <taxon>Bacteria</taxon>
        <taxon>Bacillati</taxon>
        <taxon>Actinomycetota</taxon>
        <taxon>Actinomycetes</taxon>
        <taxon>Propionibacteriales</taxon>
        <taxon>Nocardioidaceae</taxon>
        <taxon>Nocardioides</taxon>
    </lineage>
</organism>
<gene>
    <name evidence="1" type="ORF">ACFFRI_14335</name>
</gene>
<name>A0ABV5KF07_9ACTN</name>
<proteinExistence type="predicted"/>
<dbReference type="EMBL" id="JBHMDG010000016">
    <property type="protein sequence ID" value="MFB9314229.1"/>
    <property type="molecule type" value="Genomic_DNA"/>
</dbReference>